<feature type="compositionally biased region" description="Low complexity" evidence="1">
    <location>
        <begin position="102"/>
        <end position="113"/>
    </location>
</feature>
<evidence type="ECO:0000256" key="1">
    <source>
        <dbReference type="SAM" id="MobiDB-lite"/>
    </source>
</evidence>
<comment type="caution">
    <text evidence="2">The sequence shown here is derived from an EMBL/GenBank/DDBJ whole genome shotgun (WGS) entry which is preliminary data.</text>
</comment>
<reference evidence="2 3" key="1">
    <citation type="submission" date="2024-05" db="EMBL/GenBank/DDBJ databases">
        <title>A high-quality chromosomal-level genome assembly of Topmouth culter (Culter alburnus).</title>
        <authorList>
            <person name="Zhao H."/>
        </authorList>
    </citation>
    <scope>NUCLEOTIDE SEQUENCE [LARGE SCALE GENOMIC DNA]</scope>
    <source>
        <strain evidence="2">CATC2023</strain>
        <tissue evidence="2">Muscle</tissue>
    </source>
</reference>
<keyword evidence="3" id="KW-1185">Reference proteome</keyword>
<name>A0AAW1YY70_CULAL</name>
<gene>
    <name evidence="2" type="ORF">ABG768_016884</name>
</gene>
<dbReference type="Proteomes" id="UP001479290">
    <property type="component" value="Unassembled WGS sequence"/>
</dbReference>
<dbReference type="AlphaFoldDB" id="A0AAW1YY70"/>
<protein>
    <submittedName>
        <fullName evidence="2">Uncharacterized protein</fullName>
    </submittedName>
</protein>
<sequence>MIEMSAVKWQRVPSGVRSLHAPLVCSDPSSLQRCSTSGDGLPAPEVTFTPPSHAFTPLALAAWSVCPRLLSEPLLIAHDRPEDAASQPSRSSSPPPEAQRTSSLSSSPSSIFT</sequence>
<organism evidence="2 3">
    <name type="scientific">Culter alburnus</name>
    <name type="common">Topmouth culter</name>
    <dbReference type="NCBI Taxonomy" id="194366"/>
    <lineage>
        <taxon>Eukaryota</taxon>
        <taxon>Metazoa</taxon>
        <taxon>Chordata</taxon>
        <taxon>Craniata</taxon>
        <taxon>Vertebrata</taxon>
        <taxon>Euteleostomi</taxon>
        <taxon>Actinopterygii</taxon>
        <taxon>Neopterygii</taxon>
        <taxon>Teleostei</taxon>
        <taxon>Ostariophysi</taxon>
        <taxon>Cypriniformes</taxon>
        <taxon>Xenocyprididae</taxon>
        <taxon>Xenocypridinae</taxon>
        <taxon>Culter</taxon>
    </lineage>
</organism>
<proteinExistence type="predicted"/>
<accession>A0AAW1YY70</accession>
<feature type="region of interest" description="Disordered" evidence="1">
    <location>
        <begin position="77"/>
        <end position="113"/>
    </location>
</feature>
<evidence type="ECO:0000313" key="3">
    <source>
        <dbReference type="Proteomes" id="UP001479290"/>
    </source>
</evidence>
<dbReference type="EMBL" id="JAWDJR010000023">
    <property type="protein sequence ID" value="KAK9952852.1"/>
    <property type="molecule type" value="Genomic_DNA"/>
</dbReference>
<evidence type="ECO:0000313" key="2">
    <source>
        <dbReference type="EMBL" id="KAK9952852.1"/>
    </source>
</evidence>